<dbReference type="Pfam" id="PF03767">
    <property type="entry name" value="Acid_phosphat_B"/>
    <property type="match status" value="1"/>
</dbReference>
<accession>A0AAD1D3V5</accession>
<dbReference type="GO" id="GO:0009279">
    <property type="term" value="C:cell outer membrane"/>
    <property type="evidence" value="ECO:0007669"/>
    <property type="project" value="InterPro"/>
</dbReference>
<proteinExistence type="predicted"/>
<dbReference type="SFLD" id="SFLDG01125">
    <property type="entry name" value="C1.1:_Acid_Phosphatase_Like"/>
    <property type="match status" value="1"/>
</dbReference>
<gene>
    <name evidence="4" type="ORF">DFR51_3430</name>
    <name evidence="3" type="ORF">SmB9_08580</name>
</gene>
<dbReference type="PANTHER" id="PTHR31284">
    <property type="entry name" value="ACID PHOSPHATASE-LIKE PROTEIN"/>
    <property type="match status" value="1"/>
</dbReference>
<name>A0AAD1D3V5_SPHMI</name>
<dbReference type="AlphaFoldDB" id="A0AAD1D3V5"/>
<feature type="chain" id="PRO_5041950488" evidence="2">
    <location>
        <begin position="18"/>
        <end position="282"/>
    </location>
</feature>
<sequence length="282" mass="30038">MKRIAAVCLMAALHGCAATGVPRTTQPLAWTLGSVEAGAIATQTYRALVQSVEARLPAAAGMPSAILGSDGTPLPCTAETAQRPAAVFDVDETLIWNVGHAYYEARGDAPFDEKSWAAWEREGPAQTVAIPGAKAALDALRAMGVTPVFNTNRSAENAKHTEAALAHTGLGPAVHGETLFLKGDVDGKSGKDGRRAEIVKRFCVLALVGDQNGDFTDSIDNGPAGKRPMAERREIAVARYGAHWGADWFVLPNPLYGGWNNPPMNRDEVVAPDQRWTYKGNH</sequence>
<reference evidence="3 5" key="1">
    <citation type="submission" date="2018-06" db="EMBL/GenBank/DDBJ databases">
        <title>Complete Genome Sequence of the Microcystin-Degrading Bacterium Sphingosinicella microcystinivorans Strain B-9.</title>
        <authorList>
            <person name="Jin H."/>
            <person name="Nishizawa T."/>
            <person name="Guo Y."/>
            <person name="Nishizawa A."/>
            <person name="Park H."/>
            <person name="Kato H."/>
            <person name="Tsuji K."/>
            <person name="Harada K."/>
        </authorList>
    </citation>
    <scope>NUCLEOTIDE SEQUENCE [LARGE SCALE GENOMIC DNA]</scope>
    <source>
        <strain evidence="3 5">B9</strain>
    </source>
</reference>
<evidence type="ECO:0000256" key="2">
    <source>
        <dbReference type="SAM" id="SignalP"/>
    </source>
</evidence>
<protein>
    <submittedName>
        <fullName evidence="4">5'-nucleotidase (Lipoprotein e(P4) family)</fullName>
    </submittedName>
</protein>
<feature type="signal peptide" evidence="2">
    <location>
        <begin position="1"/>
        <end position="17"/>
    </location>
</feature>
<dbReference type="Gene3D" id="3.40.50.1000">
    <property type="entry name" value="HAD superfamily/HAD-like"/>
    <property type="match status" value="1"/>
</dbReference>
<dbReference type="Proteomes" id="UP000275727">
    <property type="component" value="Chromosome"/>
</dbReference>
<organism evidence="3 5">
    <name type="scientific">Sphingosinicella microcystinivorans</name>
    <dbReference type="NCBI Taxonomy" id="335406"/>
    <lineage>
        <taxon>Bacteria</taxon>
        <taxon>Pseudomonadati</taxon>
        <taxon>Pseudomonadota</taxon>
        <taxon>Alphaproteobacteria</taxon>
        <taxon>Sphingomonadales</taxon>
        <taxon>Sphingosinicellaceae</taxon>
        <taxon>Sphingosinicella</taxon>
    </lineage>
</organism>
<evidence type="ECO:0000313" key="4">
    <source>
        <dbReference type="EMBL" id="RKS85510.1"/>
    </source>
</evidence>
<keyword evidence="6" id="KW-1185">Reference proteome</keyword>
<dbReference type="InterPro" id="IPR023214">
    <property type="entry name" value="HAD_sf"/>
</dbReference>
<dbReference type="EMBL" id="AP018711">
    <property type="protein sequence ID" value="BBE33200.1"/>
    <property type="molecule type" value="Genomic_DNA"/>
</dbReference>
<dbReference type="InterPro" id="IPR005519">
    <property type="entry name" value="Acid_phosphat_B-like"/>
</dbReference>
<dbReference type="SFLD" id="SFLDS00003">
    <property type="entry name" value="Haloacid_Dehalogenase"/>
    <property type="match status" value="1"/>
</dbReference>
<dbReference type="Proteomes" id="UP000276029">
    <property type="component" value="Unassembled WGS sequence"/>
</dbReference>
<evidence type="ECO:0000313" key="6">
    <source>
        <dbReference type="Proteomes" id="UP000276029"/>
    </source>
</evidence>
<keyword evidence="1 2" id="KW-0732">Signal</keyword>
<dbReference type="KEGG" id="smic:SmB9_08580"/>
<evidence type="ECO:0000313" key="5">
    <source>
        <dbReference type="Proteomes" id="UP000275727"/>
    </source>
</evidence>
<dbReference type="InterPro" id="IPR036412">
    <property type="entry name" value="HAD-like_sf"/>
</dbReference>
<evidence type="ECO:0000313" key="3">
    <source>
        <dbReference type="EMBL" id="BBE33200.1"/>
    </source>
</evidence>
<dbReference type="EMBL" id="RBWX01000011">
    <property type="protein sequence ID" value="RKS85510.1"/>
    <property type="molecule type" value="Genomic_DNA"/>
</dbReference>
<dbReference type="SUPFAM" id="SSF56784">
    <property type="entry name" value="HAD-like"/>
    <property type="match status" value="1"/>
</dbReference>
<dbReference type="RefSeq" id="WP_121053343.1">
    <property type="nucleotide sequence ID" value="NZ_AP018711.1"/>
</dbReference>
<evidence type="ECO:0000256" key="1">
    <source>
        <dbReference type="ARBA" id="ARBA00022729"/>
    </source>
</evidence>
<reference evidence="4 6" key="2">
    <citation type="submission" date="2018-10" db="EMBL/GenBank/DDBJ databases">
        <title>Genomic Encyclopedia of Type Strains, Phase IV (KMG-IV): sequencing the most valuable type-strain genomes for metagenomic binning, comparative biology and taxonomic classification.</title>
        <authorList>
            <person name="Goeker M."/>
        </authorList>
    </citation>
    <scope>NUCLEOTIDE SEQUENCE [LARGE SCALE GENOMIC DNA]</scope>
    <source>
        <strain evidence="4 6">DSM 19791</strain>
    </source>
</reference>
<dbReference type="InterPro" id="IPR006423">
    <property type="entry name" value="Lipo_e_P4"/>
</dbReference>